<comment type="caution">
    <text evidence="6">The sequence shown here is derived from an EMBL/GenBank/DDBJ whole genome shotgun (WGS) entry which is preliminary data.</text>
</comment>
<dbReference type="Pfam" id="PF09084">
    <property type="entry name" value="NMT1"/>
    <property type="match status" value="1"/>
</dbReference>
<feature type="signal peptide" evidence="4">
    <location>
        <begin position="1"/>
        <end position="21"/>
    </location>
</feature>
<dbReference type="PANTHER" id="PTHR30024">
    <property type="entry name" value="ALIPHATIC SULFONATES-BINDING PROTEIN-RELATED"/>
    <property type="match status" value="1"/>
</dbReference>
<dbReference type="EMBL" id="JACCCO010000001">
    <property type="protein sequence ID" value="NYF39446.1"/>
    <property type="molecule type" value="Genomic_DNA"/>
</dbReference>
<evidence type="ECO:0000259" key="5">
    <source>
        <dbReference type="SMART" id="SM00062"/>
    </source>
</evidence>
<keyword evidence="7" id="KW-1185">Reference proteome</keyword>
<evidence type="ECO:0000256" key="1">
    <source>
        <dbReference type="ARBA" id="ARBA00004418"/>
    </source>
</evidence>
<evidence type="ECO:0000313" key="6">
    <source>
        <dbReference type="EMBL" id="NYF39446.1"/>
    </source>
</evidence>
<dbReference type="GO" id="GO:0042597">
    <property type="term" value="C:periplasmic space"/>
    <property type="evidence" value="ECO:0007669"/>
    <property type="project" value="UniProtKB-SubCell"/>
</dbReference>
<feature type="chain" id="PRO_5039422123" evidence="4">
    <location>
        <begin position="22"/>
        <end position="329"/>
    </location>
</feature>
<evidence type="ECO:0000256" key="3">
    <source>
        <dbReference type="ARBA" id="ARBA00022729"/>
    </source>
</evidence>
<comment type="similarity">
    <text evidence="2">Belongs to the bacterial solute-binding protein SsuA/TauA family.</text>
</comment>
<dbReference type="InterPro" id="IPR001638">
    <property type="entry name" value="Solute-binding_3/MltF_N"/>
</dbReference>
<dbReference type="AlphaFoldDB" id="A0A852UV65"/>
<dbReference type="SMART" id="SM00062">
    <property type="entry name" value="PBPb"/>
    <property type="match status" value="1"/>
</dbReference>
<organism evidence="6 7">
    <name type="scientific">Streptosporangium sandarakinum</name>
    <dbReference type="NCBI Taxonomy" id="1260955"/>
    <lineage>
        <taxon>Bacteria</taxon>
        <taxon>Bacillati</taxon>
        <taxon>Actinomycetota</taxon>
        <taxon>Actinomycetes</taxon>
        <taxon>Streptosporangiales</taxon>
        <taxon>Streptosporangiaceae</taxon>
        <taxon>Streptosporangium</taxon>
    </lineage>
</organism>
<dbReference type="PROSITE" id="PS51257">
    <property type="entry name" value="PROKAR_LIPOPROTEIN"/>
    <property type="match status" value="1"/>
</dbReference>
<dbReference type="Proteomes" id="UP000576393">
    <property type="component" value="Unassembled WGS sequence"/>
</dbReference>
<comment type="subcellular location">
    <subcellularLocation>
        <location evidence="1">Periplasm</location>
    </subcellularLocation>
</comment>
<gene>
    <name evidence="6" type="ORF">HDA43_001605</name>
</gene>
<dbReference type="CDD" id="cd01008">
    <property type="entry name" value="PBP2_NrtA_SsuA_CpmA_like"/>
    <property type="match status" value="1"/>
</dbReference>
<dbReference type="Gene3D" id="3.40.190.10">
    <property type="entry name" value="Periplasmic binding protein-like II"/>
    <property type="match status" value="2"/>
</dbReference>
<dbReference type="PANTHER" id="PTHR30024:SF47">
    <property type="entry name" value="TAURINE-BINDING PERIPLASMIC PROTEIN"/>
    <property type="match status" value="1"/>
</dbReference>
<protein>
    <submittedName>
        <fullName evidence="6">NitT/TauT family transport system substrate-binding protein</fullName>
    </submittedName>
</protein>
<keyword evidence="3 4" id="KW-0732">Signal</keyword>
<evidence type="ECO:0000256" key="4">
    <source>
        <dbReference type="SAM" id="SignalP"/>
    </source>
</evidence>
<name>A0A852UV65_9ACTN</name>
<reference evidence="6 7" key="1">
    <citation type="submission" date="2020-07" db="EMBL/GenBank/DDBJ databases">
        <title>Sequencing the genomes of 1000 actinobacteria strains.</title>
        <authorList>
            <person name="Klenk H.-P."/>
        </authorList>
    </citation>
    <scope>NUCLEOTIDE SEQUENCE [LARGE SCALE GENOMIC DNA]</scope>
    <source>
        <strain evidence="6 7">DSM 45763</strain>
    </source>
</reference>
<evidence type="ECO:0000256" key="2">
    <source>
        <dbReference type="ARBA" id="ARBA00010742"/>
    </source>
</evidence>
<evidence type="ECO:0000313" key="7">
    <source>
        <dbReference type="Proteomes" id="UP000576393"/>
    </source>
</evidence>
<sequence length="329" mass="34387">MRTGRAVRNALIGLVAALALAACGSSGTDEAKPAAGGAGLEKTKLNIGVVPVPSSAPLFIAKEKGFFKAEGLEISTETIQAPQPVMPKILNGGIDAFLTSYVSLITITDSGMAKLKMLAESQQGAPGVNGVVVTKDSPIKEPKDLKGKKIAVNTVKALGEVTVSAQLKIHGLAPSDVTFVPVPFADQLTQLKAGTVDAAWLTEPYISAAQKDLGARLLIDTLSGPTENLPLDGWATTADWITKYPKTAAAFQRAIGKAQQIAATDRQELNKVIPTFTQIPAEAASTMAIGTFSTSLNATRIQRVADLLNEFQITKNKIDATTLVAAPSQ</sequence>
<proteinExistence type="inferred from homology"/>
<dbReference type="SUPFAM" id="SSF53850">
    <property type="entry name" value="Periplasmic binding protein-like II"/>
    <property type="match status" value="1"/>
</dbReference>
<accession>A0A852UV65</accession>
<dbReference type="RefSeq" id="WP_179819097.1">
    <property type="nucleotide sequence ID" value="NZ_JACCCO010000001.1"/>
</dbReference>
<dbReference type="InterPro" id="IPR015168">
    <property type="entry name" value="SsuA/THI5"/>
</dbReference>
<feature type="domain" description="Solute-binding protein family 3/N-terminal" evidence="5">
    <location>
        <begin position="44"/>
        <end position="272"/>
    </location>
</feature>